<dbReference type="Proteomes" id="UP001066276">
    <property type="component" value="Chromosome 8"/>
</dbReference>
<evidence type="ECO:0000313" key="3">
    <source>
        <dbReference type="Proteomes" id="UP001066276"/>
    </source>
</evidence>
<feature type="compositionally biased region" description="Pro residues" evidence="1">
    <location>
        <begin position="96"/>
        <end position="105"/>
    </location>
</feature>
<sequence>MAQGDSTLSRPTKDSQNSSCAALGVVSPVVGFRGLPGSKHQSSGRAFTRGAHPKRTPHRTAPGGPRLRVFPLCVVPQSGSIRLRLPSRRPTRHQQVPPPGAPVCTPPSGRARIQGQRRAQRTARSGAAAAIRRRPTRVQARTGAHESAGGHPRGRGRTQAAPAASAAHLQCSNTGSPPAQRVSAPPAGRAATSPQLRAAPVTRGSLRGARPHLRGSPVHSSRPTPLWAPDRPLQRVHAPI</sequence>
<feature type="compositionally biased region" description="Low complexity" evidence="1">
    <location>
        <begin position="106"/>
        <end position="130"/>
    </location>
</feature>
<dbReference type="AlphaFoldDB" id="A0AAV7N9Z5"/>
<feature type="region of interest" description="Disordered" evidence="1">
    <location>
        <begin position="1"/>
        <end position="20"/>
    </location>
</feature>
<reference evidence="2" key="1">
    <citation type="journal article" date="2022" name="bioRxiv">
        <title>Sequencing and chromosome-scale assembly of the giantPleurodeles waltlgenome.</title>
        <authorList>
            <person name="Brown T."/>
            <person name="Elewa A."/>
            <person name="Iarovenko S."/>
            <person name="Subramanian E."/>
            <person name="Araus A.J."/>
            <person name="Petzold A."/>
            <person name="Susuki M."/>
            <person name="Suzuki K.-i.T."/>
            <person name="Hayashi T."/>
            <person name="Toyoda A."/>
            <person name="Oliveira C."/>
            <person name="Osipova E."/>
            <person name="Leigh N.D."/>
            <person name="Simon A."/>
            <person name="Yun M.H."/>
        </authorList>
    </citation>
    <scope>NUCLEOTIDE SEQUENCE</scope>
    <source>
        <strain evidence="2">20211129_DDA</strain>
        <tissue evidence="2">Liver</tissue>
    </source>
</reference>
<evidence type="ECO:0000313" key="2">
    <source>
        <dbReference type="EMBL" id="KAJ1112057.1"/>
    </source>
</evidence>
<feature type="region of interest" description="Disordered" evidence="1">
    <location>
        <begin position="84"/>
        <end position="240"/>
    </location>
</feature>
<proteinExistence type="predicted"/>
<comment type="caution">
    <text evidence="2">The sequence shown here is derived from an EMBL/GenBank/DDBJ whole genome shotgun (WGS) entry which is preliminary data.</text>
</comment>
<organism evidence="2 3">
    <name type="scientific">Pleurodeles waltl</name>
    <name type="common">Iberian ribbed newt</name>
    <dbReference type="NCBI Taxonomy" id="8319"/>
    <lineage>
        <taxon>Eukaryota</taxon>
        <taxon>Metazoa</taxon>
        <taxon>Chordata</taxon>
        <taxon>Craniata</taxon>
        <taxon>Vertebrata</taxon>
        <taxon>Euteleostomi</taxon>
        <taxon>Amphibia</taxon>
        <taxon>Batrachia</taxon>
        <taxon>Caudata</taxon>
        <taxon>Salamandroidea</taxon>
        <taxon>Salamandridae</taxon>
        <taxon>Pleurodelinae</taxon>
        <taxon>Pleurodeles</taxon>
    </lineage>
</organism>
<protein>
    <submittedName>
        <fullName evidence="2">Uncharacterized protein</fullName>
    </submittedName>
</protein>
<name>A0AAV7N9Z5_PLEWA</name>
<accession>A0AAV7N9Z5</accession>
<dbReference type="EMBL" id="JANPWB010000012">
    <property type="protein sequence ID" value="KAJ1112057.1"/>
    <property type="molecule type" value="Genomic_DNA"/>
</dbReference>
<feature type="region of interest" description="Disordered" evidence="1">
    <location>
        <begin position="31"/>
        <end position="65"/>
    </location>
</feature>
<gene>
    <name evidence="2" type="ORF">NDU88_000328</name>
</gene>
<keyword evidence="3" id="KW-1185">Reference proteome</keyword>
<evidence type="ECO:0000256" key="1">
    <source>
        <dbReference type="SAM" id="MobiDB-lite"/>
    </source>
</evidence>